<accession>A0AA36CRY2</accession>
<sequence length="486" mass="54039">MQAEPAEEDGQSGSRYPRRERKQAKKLVIEEVVRRKRPVRPPSPVIQFLPIERPDWLRGILANKNKIRGDRGVRFIETARYRLIPRRSDAVPGMVAVSDGDDTMLMPLVLPDQIDPVYAEKDPDGVETGDGCFLLEFSALIQKGPEPALENPAEEEEQGELVETDEPLPGSPEPIEPPLPERVARRRRTGVFEVPVITSPEADVSTESEPMPTPEPTVEADCTTEPPTQGEVTTEASSPRPQSMPVPPSPPVCVSRHDPNVLGSGRRPSPVDAQDEQKLREFEPAPIVRTRGRRSMYLPIPCQDLGAGSSTENTTAAETIRPSSPKAVEPLHGSEPQPEAPAPIVTKSRTRRSMYLPTPIDLDGGNALKRASPEQEQENQPIPTVFKSRSRRSMYLPPVAIEEPDIPAISRLEVAENAENTPEQPVVPEQTEAPTDQQEYKAEMLARKNRPRRSMYVAPEAPIDVQPLPEKRRRRRSSYFHPVPNS</sequence>
<gene>
    <name evidence="2" type="ORF">MSPICULIGERA_LOCUS12544</name>
</gene>
<proteinExistence type="predicted"/>
<feature type="non-terminal residue" evidence="2">
    <location>
        <position position="486"/>
    </location>
</feature>
<feature type="region of interest" description="Disordered" evidence="1">
    <location>
        <begin position="1"/>
        <end position="22"/>
    </location>
</feature>
<evidence type="ECO:0000313" key="2">
    <source>
        <dbReference type="EMBL" id="CAJ0574204.1"/>
    </source>
</evidence>
<dbReference type="AlphaFoldDB" id="A0AA36CRY2"/>
<reference evidence="2" key="1">
    <citation type="submission" date="2023-06" db="EMBL/GenBank/DDBJ databases">
        <authorList>
            <person name="Delattre M."/>
        </authorList>
    </citation>
    <scope>NUCLEOTIDE SEQUENCE</scope>
    <source>
        <strain evidence="2">AF72</strain>
    </source>
</reference>
<feature type="region of interest" description="Disordered" evidence="1">
    <location>
        <begin position="299"/>
        <end position="389"/>
    </location>
</feature>
<feature type="compositionally biased region" description="Polar residues" evidence="1">
    <location>
        <begin position="308"/>
        <end position="317"/>
    </location>
</feature>
<name>A0AA36CRY2_9BILA</name>
<evidence type="ECO:0000313" key="3">
    <source>
        <dbReference type="Proteomes" id="UP001177023"/>
    </source>
</evidence>
<keyword evidence="3" id="KW-1185">Reference proteome</keyword>
<dbReference type="EMBL" id="CATQJA010002628">
    <property type="protein sequence ID" value="CAJ0574204.1"/>
    <property type="molecule type" value="Genomic_DNA"/>
</dbReference>
<protein>
    <submittedName>
        <fullName evidence="2">Uncharacterized protein</fullName>
    </submittedName>
</protein>
<dbReference type="Proteomes" id="UP001177023">
    <property type="component" value="Unassembled WGS sequence"/>
</dbReference>
<feature type="compositionally biased region" description="Pro residues" evidence="1">
    <location>
        <begin position="242"/>
        <end position="251"/>
    </location>
</feature>
<comment type="caution">
    <text evidence="2">The sequence shown here is derived from an EMBL/GenBank/DDBJ whole genome shotgun (WGS) entry which is preliminary data.</text>
</comment>
<evidence type="ECO:0000256" key="1">
    <source>
        <dbReference type="SAM" id="MobiDB-lite"/>
    </source>
</evidence>
<organism evidence="2 3">
    <name type="scientific">Mesorhabditis spiculigera</name>
    <dbReference type="NCBI Taxonomy" id="96644"/>
    <lineage>
        <taxon>Eukaryota</taxon>
        <taxon>Metazoa</taxon>
        <taxon>Ecdysozoa</taxon>
        <taxon>Nematoda</taxon>
        <taxon>Chromadorea</taxon>
        <taxon>Rhabditida</taxon>
        <taxon>Rhabditina</taxon>
        <taxon>Rhabditomorpha</taxon>
        <taxon>Rhabditoidea</taxon>
        <taxon>Rhabditidae</taxon>
        <taxon>Mesorhabditinae</taxon>
        <taxon>Mesorhabditis</taxon>
    </lineage>
</organism>
<feature type="compositionally biased region" description="Pro residues" evidence="1">
    <location>
        <begin position="169"/>
        <end position="180"/>
    </location>
</feature>
<feature type="compositionally biased region" description="Polar residues" evidence="1">
    <location>
        <begin position="225"/>
        <end position="236"/>
    </location>
</feature>
<feature type="region of interest" description="Disordered" evidence="1">
    <location>
        <begin position="148"/>
        <end position="287"/>
    </location>
</feature>
<feature type="compositionally biased region" description="Acidic residues" evidence="1">
    <location>
        <begin position="152"/>
        <end position="166"/>
    </location>
</feature>
<feature type="compositionally biased region" description="Acidic residues" evidence="1">
    <location>
        <begin position="1"/>
        <end position="10"/>
    </location>
</feature>
<feature type="region of interest" description="Disordered" evidence="1">
    <location>
        <begin position="412"/>
        <end position="486"/>
    </location>
</feature>